<proteinExistence type="inferred from homology"/>
<comment type="caution">
    <text evidence="4">The sequence shown here is derived from an EMBL/GenBank/DDBJ whole genome shotgun (WGS) entry which is preliminary data.</text>
</comment>
<reference evidence="4" key="1">
    <citation type="submission" date="2019-08" db="EMBL/GenBank/DDBJ databases">
        <authorList>
            <person name="Kucharzyk K."/>
            <person name="Murdoch R.W."/>
            <person name="Higgins S."/>
            <person name="Loffler F."/>
        </authorList>
    </citation>
    <scope>NUCLEOTIDE SEQUENCE</scope>
</reference>
<dbReference type="GO" id="GO:0047372">
    <property type="term" value="F:monoacylglycerol lipase activity"/>
    <property type="evidence" value="ECO:0007669"/>
    <property type="project" value="TreeGrafter"/>
</dbReference>
<evidence type="ECO:0000256" key="2">
    <source>
        <dbReference type="ARBA" id="ARBA00023098"/>
    </source>
</evidence>
<evidence type="ECO:0000256" key="1">
    <source>
        <dbReference type="ARBA" id="ARBA00010240"/>
    </source>
</evidence>
<dbReference type="Gene3D" id="3.40.1090.10">
    <property type="entry name" value="Cytosolic phospholipase A2 catalytic domain"/>
    <property type="match status" value="1"/>
</dbReference>
<dbReference type="GO" id="GO:0004620">
    <property type="term" value="F:phospholipase activity"/>
    <property type="evidence" value="ECO:0007669"/>
    <property type="project" value="TreeGrafter"/>
</dbReference>
<dbReference type="AlphaFoldDB" id="A0A644VWC7"/>
<organism evidence="4">
    <name type="scientific">bioreactor metagenome</name>
    <dbReference type="NCBI Taxonomy" id="1076179"/>
    <lineage>
        <taxon>unclassified sequences</taxon>
        <taxon>metagenomes</taxon>
        <taxon>ecological metagenomes</taxon>
    </lineage>
</organism>
<accession>A0A644VWC7</accession>
<dbReference type="Pfam" id="PF01734">
    <property type="entry name" value="Patatin"/>
    <property type="match status" value="1"/>
</dbReference>
<feature type="domain" description="PNPLA" evidence="3">
    <location>
        <begin position="5"/>
        <end position="214"/>
    </location>
</feature>
<gene>
    <name evidence="4" type="ORF">SDC9_41840</name>
</gene>
<keyword evidence="2" id="KW-0443">Lipid metabolism</keyword>
<dbReference type="InterPro" id="IPR002641">
    <property type="entry name" value="PNPLA_dom"/>
</dbReference>
<dbReference type="InterPro" id="IPR016035">
    <property type="entry name" value="Acyl_Trfase/lysoPLipase"/>
</dbReference>
<evidence type="ECO:0000259" key="3">
    <source>
        <dbReference type="PROSITE" id="PS51635"/>
    </source>
</evidence>
<evidence type="ECO:0000313" key="4">
    <source>
        <dbReference type="EMBL" id="MPL95668.1"/>
    </source>
</evidence>
<dbReference type="EMBL" id="VSSQ01000477">
    <property type="protein sequence ID" value="MPL95668.1"/>
    <property type="molecule type" value="Genomic_DNA"/>
</dbReference>
<dbReference type="GO" id="GO:0006629">
    <property type="term" value="P:lipid metabolic process"/>
    <property type="evidence" value="ECO:0007669"/>
    <property type="project" value="UniProtKB-KW"/>
</dbReference>
<dbReference type="PANTHER" id="PTHR32176:SF92">
    <property type="entry name" value="XYLOSE ISOMERASE"/>
    <property type="match status" value="1"/>
</dbReference>
<comment type="similarity">
    <text evidence="1">Belongs to the patatin family.</text>
</comment>
<sequence length="340" mass="37873">MKTILTIDGGGIRGVIPAAILANLEERLRVASKNSDLRLADCFDLMSGTSTGGILSILYLSPKRYTGAQILEFYRELGPKLFHRSLSQKLISGFGLFSSRYKEDALYNFAREILGDATISEVAKDCLVTSYEMTTRKALLFTKSDVGKYGSLADYRLCDIVRATSAAPTYFKPAKVYPKSSEALKREGISEENIPFRNLVDGGIYANNPSMCALVEAIKLWPEESVKGFMMISAGTGKADRSYPYEKVRRFGFIGWLSPILDIMLSSVAETVDYQMRQVCKSLDCSGNYIRIEPALLNADVDMDLATEKNIRELFNAAQHYIDHNGDLLDTIVDNLLKRQ</sequence>
<dbReference type="PANTHER" id="PTHR32176">
    <property type="entry name" value="XYLOSE ISOMERASE"/>
    <property type="match status" value="1"/>
</dbReference>
<protein>
    <recommendedName>
        <fullName evidence="3">PNPLA domain-containing protein</fullName>
    </recommendedName>
</protein>
<name>A0A644VWC7_9ZZZZ</name>
<dbReference type="PROSITE" id="PS51635">
    <property type="entry name" value="PNPLA"/>
    <property type="match status" value="1"/>
</dbReference>
<dbReference type="SUPFAM" id="SSF52151">
    <property type="entry name" value="FabD/lysophospholipase-like"/>
    <property type="match status" value="1"/>
</dbReference>